<keyword evidence="3" id="KW-0067">ATP-binding</keyword>
<dbReference type="AlphaFoldDB" id="A0A222MV19"/>
<dbReference type="OrthoDB" id="9809450at2"/>
<dbReference type="SUPFAM" id="SSF52540">
    <property type="entry name" value="P-loop containing nucleoside triphosphate hydrolases"/>
    <property type="match status" value="1"/>
</dbReference>
<dbReference type="SMART" id="SM00382">
    <property type="entry name" value="AAA"/>
    <property type="match status" value="1"/>
</dbReference>
<dbReference type="InterPro" id="IPR003439">
    <property type="entry name" value="ABC_transporter-like_ATP-bd"/>
</dbReference>
<evidence type="ECO:0000313" key="5">
    <source>
        <dbReference type="EMBL" id="ASQ29894.1"/>
    </source>
</evidence>
<evidence type="ECO:0000256" key="2">
    <source>
        <dbReference type="ARBA" id="ARBA00022741"/>
    </source>
</evidence>
<evidence type="ECO:0000259" key="4">
    <source>
        <dbReference type="PROSITE" id="PS50893"/>
    </source>
</evidence>
<dbReference type="EMBL" id="CP022347">
    <property type="protein sequence ID" value="ASQ29894.1"/>
    <property type="molecule type" value="Genomic_DNA"/>
</dbReference>
<dbReference type="PANTHER" id="PTHR43023:SF3">
    <property type="entry name" value="PROTEIN TRIGALACTOSYLDIACYLGLYCEROL 3, CHLOROPLASTIC"/>
    <property type="match status" value="1"/>
</dbReference>
<keyword evidence="1" id="KW-0813">Transport</keyword>
<protein>
    <submittedName>
        <fullName evidence="5">Lipid asymmetry ABC transporter MlaABCDEF, ATPase component MlaF</fullName>
    </submittedName>
</protein>
<dbReference type="InterPro" id="IPR027417">
    <property type="entry name" value="P-loop_NTPase"/>
</dbReference>
<proteinExistence type="predicted"/>
<dbReference type="KEGG" id="cavi:CAV_0222"/>
<feature type="domain" description="ABC transporter" evidence="4">
    <location>
        <begin position="4"/>
        <end position="241"/>
    </location>
</feature>
<dbReference type="GO" id="GO:0005524">
    <property type="term" value="F:ATP binding"/>
    <property type="evidence" value="ECO:0007669"/>
    <property type="project" value="UniProtKB-KW"/>
</dbReference>
<dbReference type="PROSITE" id="PS50893">
    <property type="entry name" value="ABC_TRANSPORTER_2"/>
    <property type="match status" value="1"/>
</dbReference>
<dbReference type="Pfam" id="PF00005">
    <property type="entry name" value="ABC_tran"/>
    <property type="match status" value="1"/>
</dbReference>
<accession>A0A222MV19</accession>
<organism evidence="5 6">
    <name type="scientific">Campylobacter avium LMG 24591</name>
    <dbReference type="NCBI Taxonomy" id="522484"/>
    <lineage>
        <taxon>Bacteria</taxon>
        <taxon>Pseudomonadati</taxon>
        <taxon>Campylobacterota</taxon>
        <taxon>Epsilonproteobacteria</taxon>
        <taxon>Campylobacterales</taxon>
        <taxon>Campylobacteraceae</taxon>
        <taxon>Campylobacter</taxon>
    </lineage>
</organism>
<sequence length="241" mass="27435">MKVIEARHINTKFEDKLIHKDLNFFVNENEIFGILGGSGAGKSVLLRQMLALDECQSGEYIILGKNLNKITEEESLKLKQSWGVVFQFGALFSFFTVFENIALPLREYTKLSELSIKELVYMKLKMSGLDESVAKLYPSELSGGMVKRVAIARALVLDSKLLFLDEPTSGLDPQSSREFDELILSLKEGLNLSIVMVTHDKESMRNTLDRFLILQNRQIAFMGTHEELLKQDKELYNKFMG</sequence>
<keyword evidence="6" id="KW-1185">Reference proteome</keyword>
<dbReference type="RefSeq" id="WP_094324685.1">
    <property type="nucleotide sequence ID" value="NZ_CP022347.1"/>
</dbReference>
<name>A0A222MV19_9BACT</name>
<gene>
    <name evidence="5" type="ORF">CAV_0222</name>
</gene>
<dbReference type="Gene3D" id="3.40.50.300">
    <property type="entry name" value="P-loop containing nucleotide triphosphate hydrolases"/>
    <property type="match status" value="1"/>
</dbReference>
<evidence type="ECO:0000256" key="1">
    <source>
        <dbReference type="ARBA" id="ARBA00022448"/>
    </source>
</evidence>
<dbReference type="Proteomes" id="UP000201169">
    <property type="component" value="Chromosome"/>
</dbReference>
<keyword evidence="2" id="KW-0547">Nucleotide-binding</keyword>
<reference evidence="5 6" key="1">
    <citation type="submission" date="2017-07" db="EMBL/GenBank/DDBJ databases">
        <title>Analysis of two Campylobacter avium genomes and identification of a novel hippuricase gene.</title>
        <authorList>
            <person name="Miller W.G."/>
            <person name="Chapman M.H."/>
            <person name="Yee E."/>
            <person name="Revez J."/>
            <person name="Bono J.L."/>
            <person name="Rossi M."/>
        </authorList>
    </citation>
    <scope>NUCLEOTIDE SEQUENCE [LARGE SCALE GENOMIC DNA]</scope>
    <source>
        <strain evidence="5 6">LMG 24591</strain>
    </source>
</reference>
<evidence type="ECO:0000256" key="3">
    <source>
        <dbReference type="ARBA" id="ARBA00022840"/>
    </source>
</evidence>
<evidence type="ECO:0000313" key="6">
    <source>
        <dbReference type="Proteomes" id="UP000201169"/>
    </source>
</evidence>
<dbReference type="InterPro" id="IPR003593">
    <property type="entry name" value="AAA+_ATPase"/>
</dbReference>
<dbReference type="GO" id="GO:0016887">
    <property type="term" value="F:ATP hydrolysis activity"/>
    <property type="evidence" value="ECO:0007669"/>
    <property type="project" value="InterPro"/>
</dbReference>
<dbReference type="PANTHER" id="PTHR43023">
    <property type="entry name" value="PROTEIN TRIGALACTOSYLDIACYLGLYCEROL 3, CHLOROPLASTIC"/>
    <property type="match status" value="1"/>
</dbReference>